<proteinExistence type="predicted"/>
<keyword evidence="2" id="KW-1185">Reference proteome</keyword>
<evidence type="ECO:0000313" key="2">
    <source>
        <dbReference type="Proteomes" id="UP000050794"/>
    </source>
</evidence>
<protein>
    <submittedName>
        <fullName evidence="3">Transcription elongation factor B polypeptide 2</fullName>
    </submittedName>
</protein>
<organism evidence="2 3">
    <name type="scientific">Toxocara canis</name>
    <name type="common">Canine roundworm</name>
    <dbReference type="NCBI Taxonomy" id="6265"/>
    <lineage>
        <taxon>Eukaryota</taxon>
        <taxon>Metazoa</taxon>
        <taxon>Ecdysozoa</taxon>
        <taxon>Nematoda</taxon>
        <taxon>Chromadorea</taxon>
        <taxon>Rhabditida</taxon>
        <taxon>Spirurina</taxon>
        <taxon>Ascaridomorpha</taxon>
        <taxon>Ascaridoidea</taxon>
        <taxon>Toxocaridae</taxon>
        <taxon>Toxocara</taxon>
    </lineage>
</organism>
<gene>
    <name evidence="1" type="ORF">TCNE_LOCUS2914</name>
</gene>
<evidence type="ECO:0000313" key="1">
    <source>
        <dbReference type="EMBL" id="VDM28631.1"/>
    </source>
</evidence>
<reference evidence="1 2" key="2">
    <citation type="submission" date="2018-11" db="EMBL/GenBank/DDBJ databases">
        <authorList>
            <consortium name="Pathogen Informatics"/>
        </authorList>
    </citation>
    <scope>NUCLEOTIDE SEQUENCE [LARGE SCALE GENOMIC DNA]</scope>
</reference>
<dbReference type="WBParaSite" id="TCNE_0000291301-mRNA-1">
    <property type="protein sequence ID" value="TCNE_0000291301-mRNA-1"/>
    <property type="gene ID" value="TCNE_0000291301"/>
</dbReference>
<evidence type="ECO:0000313" key="3">
    <source>
        <dbReference type="WBParaSite" id="TCNE_0000291301-mRNA-1"/>
    </source>
</evidence>
<accession>A0A183U343</accession>
<dbReference type="Proteomes" id="UP000050794">
    <property type="component" value="Unassembled WGS sequence"/>
</dbReference>
<sequence length="66" mass="7375">MHGKTLFADGMQSLYTCEESKELHVASPTEGDMKEIMKYPATVLEMKINESKTPSPDLEDLELKSA</sequence>
<dbReference type="AlphaFoldDB" id="A0A183U343"/>
<dbReference type="EMBL" id="UYWY01003273">
    <property type="protein sequence ID" value="VDM28631.1"/>
    <property type="molecule type" value="Genomic_DNA"/>
</dbReference>
<reference evidence="3" key="1">
    <citation type="submission" date="2016-06" db="UniProtKB">
        <authorList>
            <consortium name="WormBaseParasite"/>
        </authorList>
    </citation>
    <scope>IDENTIFICATION</scope>
</reference>
<name>A0A183U343_TOXCA</name>